<accession>A0ABQ8TJP0</accession>
<sequence length="231" mass="26111">MQCSAVCRFAADRVKVLSVISLLFAPVDLIWFSPALNIVMGGIAALRALPSTAATPPRLAEQHFIVSMSIPNFRVSEFVLPPLSHSTAKSWAALEMIPNHRFLKVTKGTGWMLINTETVEMLRQAVMTSCKAEMRDCQSSWSVSETETLGHVLGFCKKGELLRNNRHHRARTAIAKLLRNRGWEVHEEIHCVSEDDYHRRVDIIDINRRTQKAMVLDPTICFERDKSSTAR</sequence>
<dbReference type="EMBL" id="JAJSOF020000009">
    <property type="protein sequence ID" value="KAJ4446833.1"/>
    <property type="molecule type" value="Genomic_DNA"/>
</dbReference>
<name>A0ABQ8TJP0_PERAM</name>
<proteinExistence type="predicted"/>
<gene>
    <name evidence="1" type="ORF">ANN_13531</name>
</gene>
<keyword evidence="2" id="KW-1185">Reference proteome</keyword>
<comment type="caution">
    <text evidence="1">The sequence shown here is derived from an EMBL/GenBank/DDBJ whole genome shotgun (WGS) entry which is preliminary data.</text>
</comment>
<protein>
    <submittedName>
        <fullName evidence="1">Uncharacterized protein</fullName>
    </submittedName>
</protein>
<dbReference type="Proteomes" id="UP001148838">
    <property type="component" value="Unassembled WGS sequence"/>
</dbReference>
<organism evidence="1 2">
    <name type="scientific">Periplaneta americana</name>
    <name type="common">American cockroach</name>
    <name type="synonym">Blatta americana</name>
    <dbReference type="NCBI Taxonomy" id="6978"/>
    <lineage>
        <taxon>Eukaryota</taxon>
        <taxon>Metazoa</taxon>
        <taxon>Ecdysozoa</taxon>
        <taxon>Arthropoda</taxon>
        <taxon>Hexapoda</taxon>
        <taxon>Insecta</taxon>
        <taxon>Pterygota</taxon>
        <taxon>Neoptera</taxon>
        <taxon>Polyneoptera</taxon>
        <taxon>Dictyoptera</taxon>
        <taxon>Blattodea</taxon>
        <taxon>Blattoidea</taxon>
        <taxon>Blattidae</taxon>
        <taxon>Blattinae</taxon>
        <taxon>Periplaneta</taxon>
    </lineage>
</organism>
<evidence type="ECO:0000313" key="2">
    <source>
        <dbReference type="Proteomes" id="UP001148838"/>
    </source>
</evidence>
<evidence type="ECO:0000313" key="1">
    <source>
        <dbReference type="EMBL" id="KAJ4446833.1"/>
    </source>
</evidence>
<reference evidence="1 2" key="1">
    <citation type="journal article" date="2022" name="Allergy">
        <title>Genome assembly and annotation of Periplaneta americana reveal a comprehensive cockroach allergen profile.</title>
        <authorList>
            <person name="Wang L."/>
            <person name="Xiong Q."/>
            <person name="Saelim N."/>
            <person name="Wang L."/>
            <person name="Nong W."/>
            <person name="Wan A.T."/>
            <person name="Shi M."/>
            <person name="Liu X."/>
            <person name="Cao Q."/>
            <person name="Hui J.H.L."/>
            <person name="Sookrung N."/>
            <person name="Leung T.F."/>
            <person name="Tungtrongchitr A."/>
            <person name="Tsui S.K.W."/>
        </authorList>
    </citation>
    <scope>NUCLEOTIDE SEQUENCE [LARGE SCALE GENOMIC DNA]</scope>
    <source>
        <strain evidence="1">PWHHKU_190912</strain>
    </source>
</reference>